<reference evidence="4" key="1">
    <citation type="submission" date="2016-10" db="EMBL/GenBank/DDBJ databases">
        <authorList>
            <person name="Varghese N."/>
            <person name="Submissions S."/>
        </authorList>
    </citation>
    <scope>NUCLEOTIDE SEQUENCE [LARGE SCALE GENOMIC DNA]</scope>
    <source>
        <strain evidence="4">DSM 25811 / CCM 8410 / LMG 26954 / E90</strain>
    </source>
</reference>
<proteinExistence type="inferred from homology"/>
<sequence>MDTTSTMIRVAVTVHKPAPMVWDAWTSPAAIAAWNIPFDHWWVPKAETDLREGGAFCYRMEARDGSEGFDHKGVYDQVIPCEKIAYTLTDGRKAVVRFLENGATTTVVEQFEPEVNLAEALQHDFCRSVLNRFKAYTESIKFPE</sequence>
<evidence type="ECO:0000256" key="1">
    <source>
        <dbReference type="ARBA" id="ARBA00006817"/>
    </source>
</evidence>
<dbReference type="AlphaFoldDB" id="A0A1G6T6A1"/>
<dbReference type="Pfam" id="PF08327">
    <property type="entry name" value="AHSA1"/>
    <property type="match status" value="1"/>
</dbReference>
<evidence type="ECO:0000313" key="3">
    <source>
        <dbReference type="EMBL" id="SDD24640.1"/>
    </source>
</evidence>
<dbReference type="EMBL" id="FMZO01000007">
    <property type="protein sequence ID" value="SDD24640.1"/>
    <property type="molecule type" value="Genomic_DNA"/>
</dbReference>
<dbReference type="Proteomes" id="UP000198757">
    <property type="component" value="Unassembled WGS sequence"/>
</dbReference>
<dbReference type="RefSeq" id="WP_245729218.1">
    <property type="nucleotide sequence ID" value="NZ_FMZO01000007.1"/>
</dbReference>
<accession>A0A1G6T6A1</accession>
<dbReference type="SUPFAM" id="SSF55961">
    <property type="entry name" value="Bet v1-like"/>
    <property type="match status" value="1"/>
</dbReference>
<evidence type="ECO:0000259" key="2">
    <source>
        <dbReference type="Pfam" id="PF08327"/>
    </source>
</evidence>
<comment type="similarity">
    <text evidence="1">Belongs to the AHA1 family.</text>
</comment>
<organism evidence="3 4">
    <name type="scientific">Niabella drilacis (strain DSM 25811 / CCM 8410 / CCUG 62505 / LMG 26954 / E90)</name>
    <dbReference type="NCBI Taxonomy" id="1285928"/>
    <lineage>
        <taxon>Bacteria</taxon>
        <taxon>Pseudomonadati</taxon>
        <taxon>Bacteroidota</taxon>
        <taxon>Chitinophagia</taxon>
        <taxon>Chitinophagales</taxon>
        <taxon>Chitinophagaceae</taxon>
        <taxon>Niabella</taxon>
    </lineage>
</organism>
<keyword evidence="4" id="KW-1185">Reference proteome</keyword>
<dbReference type="Gene3D" id="3.30.530.20">
    <property type="match status" value="1"/>
</dbReference>
<evidence type="ECO:0000313" key="4">
    <source>
        <dbReference type="Proteomes" id="UP000198757"/>
    </source>
</evidence>
<protein>
    <submittedName>
        <fullName evidence="3">Activator of Hsp90 ATPase homolog 1-like protein</fullName>
    </submittedName>
</protein>
<name>A0A1G6T6A1_NIADE</name>
<gene>
    <name evidence="3" type="ORF">SAMN04487894_107113</name>
</gene>
<dbReference type="InterPro" id="IPR023393">
    <property type="entry name" value="START-like_dom_sf"/>
</dbReference>
<dbReference type="STRING" id="1285928.SAMN04487894_107113"/>
<dbReference type="InterPro" id="IPR013538">
    <property type="entry name" value="ASHA1/2-like_C"/>
</dbReference>
<feature type="domain" description="Activator of Hsp90 ATPase homologue 1/2-like C-terminal" evidence="2">
    <location>
        <begin position="17"/>
        <end position="136"/>
    </location>
</feature>